<sequence length="491" mass="51659">MEPLRTAFLLAIAGVLMLVSVLLSRASGRSGLPVAMLFLGIGMVAGSDGPGGIAFNDYGSAFRLGTVALVLILFDGGLNTPLSAVRAAIRPASVLATVGVVGTAALMALAAHWLFGFEWTTALLLGAIVSSTDAAAVFSVLRGSGLHLKRRVGTTLELESGLNDPMAVILTVALTQNLARGEELNGWALLLESMVQMAVGGALGLGLGVGGRLLIKRLRLQVAGLYPVMTLALAFLAFGLPTLFQGSGFLAVYAVGVVLGNETLRYRTGLLRVHDALAWLAQVAMFLVLGLLVYPRELLDVAWVGLGLSLFLAFIARPLSVLLCLLPFRFPAGEIVYTGWVGLRGAVPIILATYPVLAGAPGAHVLFNVVFFIVVVNGFIPGMTVPWVTRKLGLAANVPEPPPAVLEIASTQLLNGELSAFYIDSASASAGARISELPFPPESAAMLIVRGLELLAPKGDTVLKPGDHVYVFSRTEDLPFLRLMFGQREDE</sequence>
<dbReference type="InterPro" id="IPR006037">
    <property type="entry name" value="RCK_C"/>
</dbReference>
<feature type="transmembrane region" description="Helical" evidence="10">
    <location>
        <begin position="222"/>
        <end position="240"/>
    </location>
</feature>
<feature type="transmembrane region" description="Helical" evidence="10">
    <location>
        <begin position="6"/>
        <end position="23"/>
    </location>
</feature>
<evidence type="ECO:0000256" key="5">
    <source>
        <dbReference type="ARBA" id="ARBA00022538"/>
    </source>
</evidence>
<keyword evidence="5" id="KW-0630">Potassium</keyword>
<dbReference type="Gene3D" id="3.30.70.1450">
    <property type="entry name" value="Regulator of K+ conductance, C-terminal domain"/>
    <property type="match status" value="1"/>
</dbReference>
<dbReference type="STRING" id="394096.DB31_1453"/>
<keyword evidence="7 10" id="KW-1133">Transmembrane helix</keyword>
<dbReference type="GO" id="GO:0015297">
    <property type="term" value="F:antiporter activity"/>
    <property type="evidence" value="ECO:0007669"/>
    <property type="project" value="UniProtKB-KW"/>
</dbReference>
<comment type="subcellular location">
    <subcellularLocation>
        <location evidence="1">Cell membrane</location>
        <topology evidence="1">Multi-pass membrane protein</topology>
    </subcellularLocation>
</comment>
<dbReference type="NCBIfam" id="NF003715">
    <property type="entry name" value="PRK05326.1-2"/>
    <property type="match status" value="1"/>
</dbReference>
<dbReference type="SUPFAM" id="SSF116726">
    <property type="entry name" value="TrkA C-terminal domain-like"/>
    <property type="match status" value="1"/>
</dbReference>
<keyword evidence="3" id="KW-0050">Antiport</keyword>
<feature type="transmembrane region" description="Helical" evidence="10">
    <location>
        <begin position="363"/>
        <end position="380"/>
    </location>
</feature>
<feature type="domain" description="RCK C-terminal" evidence="11">
    <location>
        <begin position="406"/>
        <end position="487"/>
    </location>
</feature>
<feature type="transmembrane region" description="Helical" evidence="10">
    <location>
        <begin position="301"/>
        <end position="328"/>
    </location>
</feature>
<evidence type="ECO:0000256" key="6">
    <source>
        <dbReference type="ARBA" id="ARBA00022692"/>
    </source>
</evidence>
<keyword evidence="6 10" id="KW-0812">Transmembrane</keyword>
<evidence type="ECO:0000256" key="9">
    <source>
        <dbReference type="ARBA" id="ARBA00023136"/>
    </source>
</evidence>
<reference evidence="12 13" key="1">
    <citation type="submission" date="2014-04" db="EMBL/GenBank/DDBJ databases">
        <title>Genome assembly of Hyalangium minutum DSM 14724.</title>
        <authorList>
            <person name="Sharma G."/>
            <person name="Subramanian S."/>
        </authorList>
    </citation>
    <scope>NUCLEOTIDE SEQUENCE [LARGE SCALE GENOMIC DNA]</scope>
    <source>
        <strain evidence="12 13">DSM 14724</strain>
    </source>
</reference>
<dbReference type="PANTHER" id="PTHR32507">
    <property type="entry name" value="NA(+)/H(+) ANTIPORTER 1"/>
    <property type="match status" value="1"/>
</dbReference>
<dbReference type="Gene3D" id="1.20.1530.20">
    <property type="match status" value="1"/>
</dbReference>
<feature type="transmembrane region" description="Helical" evidence="10">
    <location>
        <begin position="335"/>
        <end position="357"/>
    </location>
</feature>
<dbReference type="PROSITE" id="PS51202">
    <property type="entry name" value="RCK_C"/>
    <property type="match status" value="1"/>
</dbReference>
<dbReference type="GO" id="GO:0006813">
    <property type="term" value="P:potassium ion transport"/>
    <property type="evidence" value="ECO:0007669"/>
    <property type="project" value="UniProtKB-KW"/>
</dbReference>
<evidence type="ECO:0000256" key="7">
    <source>
        <dbReference type="ARBA" id="ARBA00022989"/>
    </source>
</evidence>
<dbReference type="InterPro" id="IPR036721">
    <property type="entry name" value="RCK_C_sf"/>
</dbReference>
<dbReference type="InterPro" id="IPR038770">
    <property type="entry name" value="Na+/solute_symporter_sf"/>
</dbReference>
<keyword evidence="2" id="KW-0813">Transport</keyword>
<evidence type="ECO:0000313" key="13">
    <source>
        <dbReference type="Proteomes" id="UP000028725"/>
    </source>
</evidence>
<evidence type="ECO:0000256" key="2">
    <source>
        <dbReference type="ARBA" id="ARBA00022448"/>
    </source>
</evidence>
<dbReference type="GO" id="GO:0008324">
    <property type="term" value="F:monoatomic cation transmembrane transporter activity"/>
    <property type="evidence" value="ECO:0007669"/>
    <property type="project" value="InterPro"/>
</dbReference>
<evidence type="ECO:0000313" key="12">
    <source>
        <dbReference type="EMBL" id="KFE65337.1"/>
    </source>
</evidence>
<keyword evidence="8" id="KW-0406">Ion transport</keyword>
<feature type="transmembrane region" description="Helical" evidence="10">
    <location>
        <begin position="94"/>
        <end position="115"/>
    </location>
</feature>
<keyword evidence="5" id="KW-0633">Potassium transport</keyword>
<keyword evidence="9 10" id="KW-0472">Membrane</keyword>
<gene>
    <name evidence="12" type="ORF">DB31_1453</name>
</gene>
<dbReference type="InterPro" id="IPR006153">
    <property type="entry name" value="Cation/H_exchanger_TM"/>
</dbReference>
<dbReference type="Proteomes" id="UP000028725">
    <property type="component" value="Unassembled WGS sequence"/>
</dbReference>
<keyword evidence="13" id="KW-1185">Reference proteome</keyword>
<evidence type="ECO:0000256" key="1">
    <source>
        <dbReference type="ARBA" id="ARBA00004651"/>
    </source>
</evidence>
<dbReference type="Pfam" id="PF02080">
    <property type="entry name" value="TrkA_C"/>
    <property type="match status" value="1"/>
</dbReference>
<dbReference type="GO" id="GO:1902600">
    <property type="term" value="P:proton transmembrane transport"/>
    <property type="evidence" value="ECO:0007669"/>
    <property type="project" value="InterPro"/>
</dbReference>
<protein>
    <recommendedName>
        <fullName evidence="11">RCK C-terminal domain-containing protein</fullName>
    </recommendedName>
</protein>
<name>A0A085WCC4_9BACT</name>
<evidence type="ECO:0000256" key="3">
    <source>
        <dbReference type="ARBA" id="ARBA00022449"/>
    </source>
</evidence>
<dbReference type="NCBIfam" id="NF003716">
    <property type="entry name" value="PRK05326.1-3"/>
    <property type="match status" value="1"/>
</dbReference>
<dbReference type="PANTHER" id="PTHR32507:SF7">
    <property type="entry name" value="K(+)_H(+) ANTIPORTER NHAP2"/>
    <property type="match status" value="1"/>
</dbReference>
<comment type="caution">
    <text evidence="12">The sequence shown here is derived from an EMBL/GenBank/DDBJ whole genome shotgun (WGS) entry which is preliminary data.</text>
</comment>
<dbReference type="RefSeq" id="WP_044193137.1">
    <property type="nucleotide sequence ID" value="NZ_JMCB01000012.1"/>
</dbReference>
<dbReference type="PATRIC" id="fig|394096.3.peg.5790"/>
<dbReference type="Pfam" id="PF00999">
    <property type="entry name" value="Na_H_Exchanger"/>
    <property type="match status" value="1"/>
</dbReference>
<dbReference type="EMBL" id="JMCB01000012">
    <property type="protein sequence ID" value="KFE65337.1"/>
    <property type="molecule type" value="Genomic_DNA"/>
</dbReference>
<dbReference type="OrthoDB" id="9810759at2"/>
<dbReference type="GO" id="GO:0005886">
    <property type="term" value="C:plasma membrane"/>
    <property type="evidence" value="ECO:0007669"/>
    <property type="project" value="UniProtKB-SubCell"/>
</dbReference>
<dbReference type="AlphaFoldDB" id="A0A085WCC4"/>
<proteinExistence type="predicted"/>
<feature type="transmembrane region" description="Helical" evidence="10">
    <location>
        <begin position="121"/>
        <end position="141"/>
    </location>
</feature>
<organism evidence="12 13">
    <name type="scientific">Hyalangium minutum</name>
    <dbReference type="NCBI Taxonomy" id="394096"/>
    <lineage>
        <taxon>Bacteria</taxon>
        <taxon>Pseudomonadati</taxon>
        <taxon>Myxococcota</taxon>
        <taxon>Myxococcia</taxon>
        <taxon>Myxococcales</taxon>
        <taxon>Cystobacterineae</taxon>
        <taxon>Archangiaceae</taxon>
        <taxon>Hyalangium</taxon>
    </lineage>
</organism>
<feature type="transmembrane region" description="Helical" evidence="10">
    <location>
        <begin position="276"/>
        <end position="295"/>
    </location>
</feature>
<evidence type="ECO:0000256" key="8">
    <source>
        <dbReference type="ARBA" id="ARBA00023065"/>
    </source>
</evidence>
<accession>A0A085WCC4</accession>
<evidence type="ECO:0000259" key="11">
    <source>
        <dbReference type="PROSITE" id="PS51202"/>
    </source>
</evidence>
<evidence type="ECO:0000256" key="10">
    <source>
        <dbReference type="SAM" id="Phobius"/>
    </source>
</evidence>
<keyword evidence="4" id="KW-1003">Cell membrane</keyword>
<evidence type="ECO:0000256" key="4">
    <source>
        <dbReference type="ARBA" id="ARBA00022475"/>
    </source>
</evidence>
<feature type="transmembrane region" description="Helical" evidence="10">
    <location>
        <begin position="35"/>
        <end position="55"/>
    </location>
</feature>
<feature type="transmembrane region" description="Helical" evidence="10">
    <location>
        <begin position="61"/>
        <end position="82"/>
    </location>
</feature>